<dbReference type="Gene3D" id="1.20.120.530">
    <property type="entry name" value="GntR ligand-binding domain-like"/>
    <property type="match status" value="1"/>
</dbReference>
<sequence length="239" mass="26769">MIKSSSSSDVLVESEVPLAERAYRRLRQAIVRCEFQPGQRLRVDELSKQYALSSSPLREALSRLSEQGFVRAFENRGFRVAPLTVAGVADLTRVRLLVESEALRDAIACGDDQWESRLVGAAHALALVEQRLPEGPLILSEAWTAAHREFHLAMYGGTSSPMLMDLVSSLFDSAERYRQFSARHRKVERRKNSEHKKLVTAALERDAEQAVGLLRQHISMTERNVTAALLSMQAQGLLQ</sequence>
<dbReference type="SUPFAM" id="SSF46785">
    <property type="entry name" value="Winged helix' DNA-binding domain"/>
    <property type="match status" value="1"/>
</dbReference>
<dbReference type="PANTHER" id="PTHR43537:SF20">
    <property type="entry name" value="HTH-TYPE TRANSCRIPTIONAL REPRESSOR GLAR"/>
    <property type="match status" value="1"/>
</dbReference>
<dbReference type="SMART" id="SM00345">
    <property type="entry name" value="HTH_GNTR"/>
    <property type="match status" value="1"/>
</dbReference>
<proteinExistence type="predicted"/>
<dbReference type="Gene3D" id="1.10.10.10">
    <property type="entry name" value="Winged helix-like DNA-binding domain superfamily/Winged helix DNA-binding domain"/>
    <property type="match status" value="1"/>
</dbReference>
<name>A0ABT9S6E8_9BURK</name>
<comment type="caution">
    <text evidence="5">The sequence shown here is derived from an EMBL/GenBank/DDBJ whole genome shotgun (WGS) entry which is preliminary data.</text>
</comment>
<evidence type="ECO:0000313" key="6">
    <source>
        <dbReference type="Proteomes" id="UP001226867"/>
    </source>
</evidence>
<keyword evidence="6" id="KW-1185">Reference proteome</keyword>
<dbReference type="SMART" id="SM00895">
    <property type="entry name" value="FCD"/>
    <property type="match status" value="1"/>
</dbReference>
<dbReference type="PANTHER" id="PTHR43537">
    <property type="entry name" value="TRANSCRIPTIONAL REGULATOR, GNTR FAMILY"/>
    <property type="match status" value="1"/>
</dbReference>
<keyword evidence="1" id="KW-0805">Transcription regulation</keyword>
<keyword evidence="3" id="KW-0804">Transcription</keyword>
<dbReference type="Pfam" id="PF00392">
    <property type="entry name" value="GntR"/>
    <property type="match status" value="1"/>
</dbReference>
<dbReference type="GO" id="GO:0003677">
    <property type="term" value="F:DNA binding"/>
    <property type="evidence" value="ECO:0007669"/>
    <property type="project" value="UniProtKB-KW"/>
</dbReference>
<dbReference type="SUPFAM" id="SSF48008">
    <property type="entry name" value="GntR ligand-binding domain-like"/>
    <property type="match status" value="1"/>
</dbReference>
<reference evidence="5 6" key="1">
    <citation type="submission" date="2023-07" db="EMBL/GenBank/DDBJ databases">
        <title>Sorghum-associated microbial communities from plants grown in Nebraska, USA.</title>
        <authorList>
            <person name="Schachtman D."/>
        </authorList>
    </citation>
    <scope>NUCLEOTIDE SEQUENCE [LARGE SCALE GENOMIC DNA]</scope>
    <source>
        <strain evidence="5 6">DS1607</strain>
    </source>
</reference>
<evidence type="ECO:0000259" key="4">
    <source>
        <dbReference type="PROSITE" id="PS50949"/>
    </source>
</evidence>
<dbReference type="Pfam" id="PF07729">
    <property type="entry name" value="FCD"/>
    <property type="match status" value="1"/>
</dbReference>
<dbReference type="InterPro" id="IPR000524">
    <property type="entry name" value="Tscrpt_reg_HTH_GntR"/>
</dbReference>
<gene>
    <name evidence="5" type="ORF">J2W36_001571</name>
</gene>
<evidence type="ECO:0000313" key="5">
    <source>
        <dbReference type="EMBL" id="MDP9899326.1"/>
    </source>
</evidence>
<dbReference type="InterPro" id="IPR011711">
    <property type="entry name" value="GntR_C"/>
</dbReference>
<evidence type="ECO:0000256" key="1">
    <source>
        <dbReference type="ARBA" id="ARBA00023015"/>
    </source>
</evidence>
<evidence type="ECO:0000256" key="2">
    <source>
        <dbReference type="ARBA" id="ARBA00023125"/>
    </source>
</evidence>
<dbReference type="EMBL" id="JAUSRO010000004">
    <property type="protein sequence ID" value="MDP9899326.1"/>
    <property type="molecule type" value="Genomic_DNA"/>
</dbReference>
<dbReference type="RefSeq" id="WP_307689145.1">
    <property type="nucleotide sequence ID" value="NZ_JAUSRO010000004.1"/>
</dbReference>
<dbReference type="InterPro" id="IPR036388">
    <property type="entry name" value="WH-like_DNA-bd_sf"/>
</dbReference>
<dbReference type="CDD" id="cd07377">
    <property type="entry name" value="WHTH_GntR"/>
    <property type="match status" value="1"/>
</dbReference>
<accession>A0ABT9S6E8</accession>
<dbReference type="PROSITE" id="PS50949">
    <property type="entry name" value="HTH_GNTR"/>
    <property type="match status" value="1"/>
</dbReference>
<organism evidence="5 6">
    <name type="scientific">Variovorax ginsengisoli</name>
    <dbReference type="NCBI Taxonomy" id="363844"/>
    <lineage>
        <taxon>Bacteria</taxon>
        <taxon>Pseudomonadati</taxon>
        <taxon>Pseudomonadota</taxon>
        <taxon>Betaproteobacteria</taxon>
        <taxon>Burkholderiales</taxon>
        <taxon>Comamonadaceae</taxon>
        <taxon>Variovorax</taxon>
    </lineage>
</organism>
<dbReference type="InterPro" id="IPR008920">
    <property type="entry name" value="TF_FadR/GntR_C"/>
</dbReference>
<keyword evidence="2 5" id="KW-0238">DNA-binding</keyword>
<evidence type="ECO:0000256" key="3">
    <source>
        <dbReference type="ARBA" id="ARBA00023163"/>
    </source>
</evidence>
<feature type="domain" description="HTH gntR-type" evidence="4">
    <location>
        <begin position="16"/>
        <end position="83"/>
    </location>
</feature>
<dbReference type="Proteomes" id="UP001226867">
    <property type="component" value="Unassembled WGS sequence"/>
</dbReference>
<dbReference type="InterPro" id="IPR036390">
    <property type="entry name" value="WH_DNA-bd_sf"/>
</dbReference>
<protein>
    <submittedName>
        <fullName evidence="5">DNA-binding GntR family transcriptional regulator</fullName>
    </submittedName>
</protein>